<dbReference type="AlphaFoldDB" id="A0A1D1W721"/>
<accession>A0A1D1W721</accession>
<dbReference type="Gene3D" id="3.60.10.10">
    <property type="entry name" value="Endonuclease/exonuclease/phosphatase"/>
    <property type="match status" value="1"/>
</dbReference>
<name>A0A1D1W721_RAMVA</name>
<comment type="caution">
    <text evidence="1">The sequence shown here is derived from an EMBL/GenBank/DDBJ whole genome shotgun (WGS) entry which is preliminary data.</text>
</comment>
<dbReference type="Proteomes" id="UP000186922">
    <property type="component" value="Unassembled WGS sequence"/>
</dbReference>
<organism evidence="1 2">
    <name type="scientific">Ramazzottius varieornatus</name>
    <name type="common">Water bear</name>
    <name type="synonym">Tardigrade</name>
    <dbReference type="NCBI Taxonomy" id="947166"/>
    <lineage>
        <taxon>Eukaryota</taxon>
        <taxon>Metazoa</taxon>
        <taxon>Ecdysozoa</taxon>
        <taxon>Tardigrada</taxon>
        <taxon>Eutardigrada</taxon>
        <taxon>Parachela</taxon>
        <taxon>Hypsibioidea</taxon>
        <taxon>Ramazzottiidae</taxon>
        <taxon>Ramazzottius</taxon>
    </lineage>
</organism>
<evidence type="ECO:0000313" key="2">
    <source>
        <dbReference type="Proteomes" id="UP000186922"/>
    </source>
</evidence>
<proteinExistence type="predicted"/>
<keyword evidence="2" id="KW-1185">Reference proteome</keyword>
<reference evidence="1 2" key="1">
    <citation type="journal article" date="2016" name="Nat. Commun.">
        <title>Extremotolerant tardigrade genome and improved radiotolerance of human cultured cells by tardigrade-unique protein.</title>
        <authorList>
            <person name="Hashimoto T."/>
            <person name="Horikawa D.D."/>
            <person name="Saito Y."/>
            <person name="Kuwahara H."/>
            <person name="Kozuka-Hata H."/>
            <person name="Shin-I T."/>
            <person name="Minakuchi Y."/>
            <person name="Ohishi K."/>
            <person name="Motoyama A."/>
            <person name="Aizu T."/>
            <person name="Enomoto A."/>
            <person name="Kondo K."/>
            <person name="Tanaka S."/>
            <person name="Hara Y."/>
            <person name="Koshikawa S."/>
            <person name="Sagara H."/>
            <person name="Miura T."/>
            <person name="Yokobori S."/>
            <person name="Miyagawa K."/>
            <person name="Suzuki Y."/>
            <person name="Kubo T."/>
            <person name="Oyama M."/>
            <person name="Kohara Y."/>
            <person name="Fujiyama A."/>
            <person name="Arakawa K."/>
            <person name="Katayama T."/>
            <person name="Toyoda A."/>
            <person name="Kunieda T."/>
        </authorList>
    </citation>
    <scope>NUCLEOTIDE SEQUENCE [LARGE SCALE GENOMIC DNA]</scope>
    <source>
        <strain evidence="1 2">YOKOZUNA-1</strain>
    </source>
</reference>
<dbReference type="SUPFAM" id="SSF56219">
    <property type="entry name" value="DNase I-like"/>
    <property type="match status" value="1"/>
</dbReference>
<dbReference type="EMBL" id="BDGG01000021">
    <property type="protein sequence ID" value="GAV09217.1"/>
    <property type="molecule type" value="Genomic_DNA"/>
</dbReference>
<dbReference type="InterPro" id="IPR036691">
    <property type="entry name" value="Endo/exonu/phosph_ase_sf"/>
</dbReference>
<evidence type="ECO:0000313" key="1">
    <source>
        <dbReference type="EMBL" id="GAV09217.1"/>
    </source>
</evidence>
<sequence>MSLIDCEMPPLRFSGEIGKKLTFLYGNVNGIRSKSEKKADIVALVETWADNSTPDCLIADPEHYNLFRKDREGCKKQAGGGVAIAIKKGLQAVRMESLEVDGVEVMWIKMIACV</sequence>
<protein>
    <submittedName>
        <fullName evidence="1">Uncharacterized protein</fullName>
    </submittedName>
</protein>
<gene>
    <name evidence="1" type="primary">RvY_18792-1</name>
    <name evidence="1" type="synonym">RvY_18792.1</name>
    <name evidence="1" type="ORF">RvY_18792</name>
</gene>